<comment type="caution">
    <text evidence="1">The sequence shown here is derived from an EMBL/GenBank/DDBJ whole genome shotgun (WGS) entry which is preliminary data.</text>
</comment>
<proteinExistence type="predicted"/>
<keyword evidence="2" id="KW-1185">Reference proteome</keyword>
<accession>A0ACB9HVR7</accession>
<sequence>MSLLQELDHLRIPFDDIKSATSNFANQNFLSQGGFGPVYKGQLPSSTCSSETDTTVAVKRLDVKGGQGENEFLMEIVMLASYKHINLVSLLGFCDEGNEKVLVYKYEVNGSLDNHLSSTNLTWEKRVRICLGAARGLEYLHGGVGEGHRVLHRDVKSSNILLDANWEAKISDFGLSTIGPTNQQFTFLVTNACGTFGYLDPLYVSTGVLTKESDVYSFGVVLFEVLCGRLAMIAKYDDKRRFLTGLVKFHRENGTLHNIIMPNLLEEMKPFSLQVFSNIAFQCLNEDRKQRPTMDIVAEILETALKYQLGTLTKLRIPFTGNPPRTKLWGSVTGGSPFLFKLKSNQKLRKITIGCDRWIQSLIFTAEDSNRSSLHSSEKYGGLIHDPSKGGEMFVVINSYPYFQVKY</sequence>
<evidence type="ECO:0000313" key="2">
    <source>
        <dbReference type="Proteomes" id="UP001056120"/>
    </source>
</evidence>
<reference evidence="2" key="1">
    <citation type="journal article" date="2022" name="Mol. Ecol. Resour.">
        <title>The genomes of chicory, endive, great burdock and yacon provide insights into Asteraceae palaeo-polyploidization history and plant inulin production.</title>
        <authorList>
            <person name="Fan W."/>
            <person name="Wang S."/>
            <person name="Wang H."/>
            <person name="Wang A."/>
            <person name="Jiang F."/>
            <person name="Liu H."/>
            <person name="Zhao H."/>
            <person name="Xu D."/>
            <person name="Zhang Y."/>
        </authorList>
    </citation>
    <scope>NUCLEOTIDE SEQUENCE [LARGE SCALE GENOMIC DNA]</scope>
    <source>
        <strain evidence="2">cv. Yunnan</strain>
    </source>
</reference>
<protein>
    <submittedName>
        <fullName evidence="1">Uncharacterized protein</fullName>
    </submittedName>
</protein>
<organism evidence="1 2">
    <name type="scientific">Smallanthus sonchifolius</name>
    <dbReference type="NCBI Taxonomy" id="185202"/>
    <lineage>
        <taxon>Eukaryota</taxon>
        <taxon>Viridiplantae</taxon>
        <taxon>Streptophyta</taxon>
        <taxon>Embryophyta</taxon>
        <taxon>Tracheophyta</taxon>
        <taxon>Spermatophyta</taxon>
        <taxon>Magnoliopsida</taxon>
        <taxon>eudicotyledons</taxon>
        <taxon>Gunneridae</taxon>
        <taxon>Pentapetalae</taxon>
        <taxon>asterids</taxon>
        <taxon>campanulids</taxon>
        <taxon>Asterales</taxon>
        <taxon>Asteraceae</taxon>
        <taxon>Asteroideae</taxon>
        <taxon>Heliantheae alliance</taxon>
        <taxon>Millerieae</taxon>
        <taxon>Smallanthus</taxon>
    </lineage>
</organism>
<name>A0ACB9HVR7_9ASTR</name>
<gene>
    <name evidence="1" type="ORF">L1987_35134</name>
</gene>
<dbReference type="Proteomes" id="UP001056120">
    <property type="component" value="Linkage Group LG11"/>
</dbReference>
<dbReference type="EMBL" id="CM042028">
    <property type="protein sequence ID" value="KAI3799830.1"/>
    <property type="molecule type" value="Genomic_DNA"/>
</dbReference>
<evidence type="ECO:0000313" key="1">
    <source>
        <dbReference type="EMBL" id="KAI3799830.1"/>
    </source>
</evidence>
<reference evidence="1 2" key="2">
    <citation type="journal article" date="2022" name="Mol. Ecol. Resour.">
        <title>The genomes of chicory, endive, great burdock and yacon provide insights into Asteraceae paleo-polyploidization history and plant inulin production.</title>
        <authorList>
            <person name="Fan W."/>
            <person name="Wang S."/>
            <person name="Wang H."/>
            <person name="Wang A."/>
            <person name="Jiang F."/>
            <person name="Liu H."/>
            <person name="Zhao H."/>
            <person name="Xu D."/>
            <person name="Zhang Y."/>
        </authorList>
    </citation>
    <scope>NUCLEOTIDE SEQUENCE [LARGE SCALE GENOMIC DNA]</scope>
    <source>
        <strain evidence="2">cv. Yunnan</strain>
        <tissue evidence="1">Leaves</tissue>
    </source>
</reference>